<reference evidence="2" key="1">
    <citation type="submission" date="2018-02" db="EMBL/GenBank/DDBJ databases">
        <authorList>
            <person name="Kim S.-K."/>
            <person name="Jung H.-I."/>
            <person name="Lee S.-W."/>
        </authorList>
    </citation>
    <scope>NUCLEOTIDE SEQUENCE</scope>
    <source>
        <strain evidence="2">SK3146</strain>
    </source>
</reference>
<evidence type="ECO:0008006" key="4">
    <source>
        <dbReference type="Google" id="ProtNLM"/>
    </source>
</evidence>
<accession>A0ABY4RIH6</accession>
<gene>
    <name evidence="2" type="ORF">SK3146_00388</name>
</gene>
<keyword evidence="3" id="KW-1185">Reference proteome</keyword>
<evidence type="ECO:0000313" key="2">
    <source>
        <dbReference type="EMBL" id="UQZ81232.1"/>
    </source>
</evidence>
<dbReference type="Proteomes" id="UP001057134">
    <property type="component" value="Chromosome"/>
</dbReference>
<dbReference type="Pfam" id="PF26595">
    <property type="entry name" value="A_ENA"/>
    <property type="match status" value="1"/>
</dbReference>
<proteinExistence type="predicted"/>
<feature type="compositionally biased region" description="Low complexity" evidence="1">
    <location>
        <begin position="101"/>
        <end position="112"/>
    </location>
</feature>
<organism evidence="2 3">
    <name type="scientific">Paenibacillus konkukensis</name>
    <dbReference type="NCBI Taxonomy" id="2020716"/>
    <lineage>
        <taxon>Bacteria</taxon>
        <taxon>Bacillati</taxon>
        <taxon>Bacillota</taxon>
        <taxon>Bacilli</taxon>
        <taxon>Bacillales</taxon>
        <taxon>Paenibacillaceae</taxon>
        <taxon>Paenibacillus</taxon>
    </lineage>
</organism>
<dbReference type="InterPro" id="IPR008983">
    <property type="entry name" value="Tumour_necrosis_fac-like_dom"/>
</dbReference>
<evidence type="ECO:0000256" key="1">
    <source>
        <dbReference type="SAM" id="MobiDB-lite"/>
    </source>
</evidence>
<protein>
    <recommendedName>
        <fullName evidence="4">Collagen triple helix repeat-containing protein</fullName>
    </recommendedName>
</protein>
<dbReference type="Gene3D" id="2.60.120.40">
    <property type="match status" value="1"/>
</dbReference>
<evidence type="ECO:0000313" key="3">
    <source>
        <dbReference type="Proteomes" id="UP001057134"/>
    </source>
</evidence>
<dbReference type="RefSeq" id="WP_434006853.1">
    <property type="nucleotide sequence ID" value="NZ_CP027059.1"/>
</dbReference>
<sequence length="275" mass="27901">MSQANFPNITPSISITREQAINLLLSSIAFEELGLSHILNAEGEKLQYVLGTLPGLSPAASIDDLLAVNNSVSNTIQTIIQKEWILSDNLDSILRTPVTVGPTGATGATGATGPAGGPPGPTGPTGEAGATGPAGPTGPPGTAVTENNADIGFVGTFAGFSPVPLTTNYSINGLAISHLPDTADILLAPGHTYQVVYTFEGVPGVGRNLQANLLLNGSPVPGSEAVNQMTSNPNPELAVGISIVTTAGISPSILQVNNITANTVSRVRIIITQIA</sequence>
<dbReference type="InterPro" id="IPR058705">
    <property type="entry name" value="A_ENA"/>
</dbReference>
<name>A0ABY4RIH6_9BACL</name>
<dbReference type="EMBL" id="CP027059">
    <property type="protein sequence ID" value="UQZ81232.1"/>
    <property type="molecule type" value="Genomic_DNA"/>
</dbReference>
<feature type="region of interest" description="Disordered" evidence="1">
    <location>
        <begin position="101"/>
        <end position="147"/>
    </location>
</feature>
<reference evidence="2" key="2">
    <citation type="journal article" date="2021" name="J Anim Sci Technol">
        <title>Complete genome sequence of Paenibacillus konkukensis sp. nov. SK3146 as a potential probiotic strain.</title>
        <authorList>
            <person name="Jung H.I."/>
            <person name="Park S."/>
            <person name="Niu K.M."/>
            <person name="Lee S.W."/>
            <person name="Kothari D."/>
            <person name="Yi K.J."/>
            <person name="Kim S.K."/>
        </authorList>
    </citation>
    <scope>NUCLEOTIDE SEQUENCE</scope>
    <source>
        <strain evidence="2">SK3146</strain>
    </source>
</reference>
<feature type="compositionally biased region" description="Low complexity" evidence="1">
    <location>
        <begin position="124"/>
        <end position="145"/>
    </location>
</feature>